<organism evidence="2 3">
    <name type="scientific">Dryococelus australis</name>
    <dbReference type="NCBI Taxonomy" id="614101"/>
    <lineage>
        <taxon>Eukaryota</taxon>
        <taxon>Metazoa</taxon>
        <taxon>Ecdysozoa</taxon>
        <taxon>Arthropoda</taxon>
        <taxon>Hexapoda</taxon>
        <taxon>Insecta</taxon>
        <taxon>Pterygota</taxon>
        <taxon>Neoptera</taxon>
        <taxon>Polyneoptera</taxon>
        <taxon>Phasmatodea</taxon>
        <taxon>Verophasmatodea</taxon>
        <taxon>Anareolatae</taxon>
        <taxon>Phasmatidae</taxon>
        <taxon>Eurycanthinae</taxon>
        <taxon>Dryococelus</taxon>
    </lineage>
</organism>
<dbReference type="EMBL" id="JARBHB010000013">
    <property type="protein sequence ID" value="KAJ8870027.1"/>
    <property type="molecule type" value="Genomic_DNA"/>
</dbReference>
<protein>
    <submittedName>
        <fullName evidence="2">Uncharacterized protein</fullName>
    </submittedName>
</protein>
<proteinExistence type="predicted"/>
<evidence type="ECO:0000313" key="3">
    <source>
        <dbReference type="Proteomes" id="UP001159363"/>
    </source>
</evidence>
<feature type="region of interest" description="Disordered" evidence="1">
    <location>
        <begin position="155"/>
        <end position="175"/>
    </location>
</feature>
<comment type="caution">
    <text evidence="2">The sequence shown here is derived from an EMBL/GenBank/DDBJ whole genome shotgun (WGS) entry which is preliminary data.</text>
</comment>
<accession>A0ABQ9GEV6</accession>
<dbReference type="Proteomes" id="UP001159363">
    <property type="component" value="Chromosome 12"/>
</dbReference>
<evidence type="ECO:0000313" key="2">
    <source>
        <dbReference type="EMBL" id="KAJ8870027.1"/>
    </source>
</evidence>
<evidence type="ECO:0000256" key="1">
    <source>
        <dbReference type="SAM" id="MobiDB-lite"/>
    </source>
</evidence>
<name>A0ABQ9GEV6_9NEOP</name>
<gene>
    <name evidence="2" type="ORF">PR048_029038</name>
</gene>
<reference evidence="2 3" key="1">
    <citation type="submission" date="2023-02" db="EMBL/GenBank/DDBJ databases">
        <title>LHISI_Scaffold_Assembly.</title>
        <authorList>
            <person name="Stuart O.P."/>
            <person name="Cleave R."/>
            <person name="Magrath M.J.L."/>
            <person name="Mikheyev A.S."/>
        </authorList>
    </citation>
    <scope>NUCLEOTIDE SEQUENCE [LARGE SCALE GENOMIC DNA]</scope>
    <source>
        <strain evidence="2">Daus_M_001</strain>
        <tissue evidence="2">Leg muscle</tissue>
    </source>
</reference>
<keyword evidence="3" id="KW-1185">Reference proteome</keyword>
<sequence>MCEGGEGQKGWLTPSRRPQKLVGAVMCQAGPGPMEREATPTGPVRPGLLPHSSLLGLIMNLLVPCWFRPLNAPACVRTKNSDLRIDIYVSSEMPKSLSCIDLRCGSPNFVFCAHILILTCPSLVPLPKLTWLTLGRGYEKPLRKLADHRHRPARFPCGNPGETPPGIEAGSPRWEESSLTTTPPLNCTVLYVLKPASFLHWLLLRCEDIPSLTELHVTGAHNCEVFLYWCRVTQDVAHKEAVTHPPARPFDLTDGRIEKNLPCDWLEITLVGDHPPAWRFYLRLRLTRVGAIKAILAAKPEAVNWRAVFSSCCVYLWGFKWLPYYIIVMRDNGEAEARLAAALLIKTDWIPRAQFDLESGRPPTWYARFAPGKGIAYPPPTPVSQPARALIDLRSRGTAALITFEGGGYVRMGCAHVPRNPPAATLSTGLRSAHGMCRWTRGDVKLPECERDKERERERERILSQQTVAFSLDKITPYHYGLLTIFSAGIELEIFSGPWHRAKWSIVCGNQCEMNIDLTSPHPDHIRLAADEDAPAEVKGRTKRRWLCRRKGPVRDTH</sequence>